<evidence type="ECO:0000313" key="1">
    <source>
        <dbReference type="EMBL" id="MCT2594868.1"/>
    </source>
</evidence>
<protein>
    <submittedName>
        <fullName evidence="1">LamG domain-containing protein</fullName>
    </submittedName>
</protein>
<organism evidence="1 2">
    <name type="scientific">Streptomyces gossypii</name>
    <dbReference type="NCBI Taxonomy" id="2883101"/>
    <lineage>
        <taxon>Bacteria</taxon>
        <taxon>Bacillati</taxon>
        <taxon>Actinomycetota</taxon>
        <taxon>Actinomycetes</taxon>
        <taxon>Kitasatosporales</taxon>
        <taxon>Streptomycetaceae</taxon>
        <taxon>Streptomyces</taxon>
    </lineage>
</organism>
<proteinExistence type="predicted"/>
<feature type="non-terminal residue" evidence="1">
    <location>
        <position position="1"/>
    </location>
</feature>
<dbReference type="EMBL" id="JAJAGO010000047">
    <property type="protein sequence ID" value="MCT2594868.1"/>
    <property type="molecule type" value="Genomic_DNA"/>
</dbReference>
<dbReference type="RefSeq" id="WP_260222241.1">
    <property type="nucleotide sequence ID" value="NZ_JAJAGO010000047.1"/>
</dbReference>
<gene>
    <name evidence="1" type="ORF">LHJ74_34005</name>
</gene>
<reference evidence="1 2" key="1">
    <citation type="submission" date="2021-10" db="EMBL/GenBank/DDBJ databases">
        <title>Streptomyces gossypii sp. nov., isolated from soil collected from cotton field.</title>
        <authorList>
            <person name="Ge X."/>
            <person name="Chen X."/>
            <person name="Liu W."/>
        </authorList>
    </citation>
    <scope>NUCLEOTIDE SEQUENCE [LARGE SCALE GENOMIC DNA]</scope>
    <source>
        <strain evidence="1 2">N2-109</strain>
    </source>
</reference>
<comment type="caution">
    <text evidence="1">The sequence shown here is derived from an EMBL/GenBank/DDBJ whole genome shotgun (WGS) entry which is preliminary data.</text>
</comment>
<dbReference type="InterPro" id="IPR013320">
    <property type="entry name" value="ConA-like_dom_sf"/>
</dbReference>
<dbReference type="SUPFAM" id="SSF49899">
    <property type="entry name" value="Concanavalin A-like lectins/glucanases"/>
    <property type="match status" value="1"/>
</dbReference>
<evidence type="ECO:0000313" key="2">
    <source>
        <dbReference type="Proteomes" id="UP001156389"/>
    </source>
</evidence>
<keyword evidence="2" id="KW-1185">Reference proteome</keyword>
<name>A0ABT2K3W1_9ACTN</name>
<dbReference type="Gene3D" id="2.60.120.200">
    <property type="match status" value="1"/>
</dbReference>
<dbReference type="Proteomes" id="UP001156389">
    <property type="component" value="Unassembled WGS sequence"/>
</dbReference>
<sequence>VSATGDEQSAFTVGFVPDPAAPGGAGLWQMGMSGSDSDKPARSEAGNAGFFYDVREWNHLTLVYDGFAKQARLYVNGALEEAACTDEDGDGEADDPACREQIPWAENVLTFPAGEPLQIGRGKGDGSWSQHWPGAIDDVWTFQGALDEEQVFYLANRWFDVPTEVPDLG</sequence>
<accession>A0ABT2K3W1</accession>